<dbReference type="Proteomes" id="UP000828390">
    <property type="component" value="Unassembled WGS sequence"/>
</dbReference>
<dbReference type="AlphaFoldDB" id="A0A9D4JFQ9"/>
<keyword evidence="2" id="KW-1185">Reference proteome</keyword>
<dbReference type="EMBL" id="JAIWYP010000006">
    <property type="protein sequence ID" value="KAH3806047.1"/>
    <property type="molecule type" value="Genomic_DNA"/>
</dbReference>
<comment type="caution">
    <text evidence="1">The sequence shown here is derived from an EMBL/GenBank/DDBJ whole genome shotgun (WGS) entry which is preliminary data.</text>
</comment>
<protein>
    <submittedName>
        <fullName evidence="1">Uncharacterized protein</fullName>
    </submittedName>
</protein>
<organism evidence="1 2">
    <name type="scientific">Dreissena polymorpha</name>
    <name type="common">Zebra mussel</name>
    <name type="synonym">Mytilus polymorpha</name>
    <dbReference type="NCBI Taxonomy" id="45954"/>
    <lineage>
        <taxon>Eukaryota</taxon>
        <taxon>Metazoa</taxon>
        <taxon>Spiralia</taxon>
        <taxon>Lophotrochozoa</taxon>
        <taxon>Mollusca</taxon>
        <taxon>Bivalvia</taxon>
        <taxon>Autobranchia</taxon>
        <taxon>Heteroconchia</taxon>
        <taxon>Euheterodonta</taxon>
        <taxon>Imparidentia</taxon>
        <taxon>Neoheterodontei</taxon>
        <taxon>Myida</taxon>
        <taxon>Dreissenoidea</taxon>
        <taxon>Dreissenidae</taxon>
        <taxon>Dreissena</taxon>
    </lineage>
</organism>
<gene>
    <name evidence="1" type="ORF">DPMN_134357</name>
</gene>
<evidence type="ECO:0000313" key="1">
    <source>
        <dbReference type="EMBL" id="KAH3806047.1"/>
    </source>
</evidence>
<proteinExistence type="predicted"/>
<reference evidence="1" key="2">
    <citation type="submission" date="2020-11" db="EMBL/GenBank/DDBJ databases">
        <authorList>
            <person name="McCartney M.A."/>
            <person name="Auch B."/>
            <person name="Kono T."/>
            <person name="Mallez S."/>
            <person name="Becker A."/>
            <person name="Gohl D.M."/>
            <person name="Silverstein K.A.T."/>
            <person name="Koren S."/>
            <person name="Bechman K.B."/>
            <person name="Herman A."/>
            <person name="Abrahante J.E."/>
            <person name="Garbe J."/>
        </authorList>
    </citation>
    <scope>NUCLEOTIDE SEQUENCE</scope>
    <source>
        <strain evidence="1">Duluth1</strain>
        <tissue evidence="1">Whole animal</tissue>
    </source>
</reference>
<sequence length="217" mass="23954">MENLSTVSVRDSAPELARGAAVGLSMPSQTLVALVSRHVAQDSEYLTVGRTRIGRTDTFTTVEAIDILPVKVFEEYIANCDTTFKSEFGVTMRVAKLTMTNDIQDLVGFPVHIWSDRSVPGLGILVEHELIHRNGIRIIIRDRDEAAPFLHEGDSGAMVCYSDPRRGNTVFAVAMIVGEMTEGNENTREYTAQILDDALQKLGVMNGCRYLFIEEGS</sequence>
<reference evidence="1" key="1">
    <citation type="journal article" date="2019" name="bioRxiv">
        <title>The Genome of the Zebra Mussel, Dreissena polymorpha: A Resource for Invasive Species Research.</title>
        <authorList>
            <person name="McCartney M.A."/>
            <person name="Auch B."/>
            <person name="Kono T."/>
            <person name="Mallez S."/>
            <person name="Zhang Y."/>
            <person name="Obille A."/>
            <person name="Becker A."/>
            <person name="Abrahante J.E."/>
            <person name="Garbe J."/>
            <person name="Badalamenti J.P."/>
            <person name="Herman A."/>
            <person name="Mangelson H."/>
            <person name="Liachko I."/>
            <person name="Sullivan S."/>
            <person name="Sone E.D."/>
            <person name="Koren S."/>
            <person name="Silverstein K.A.T."/>
            <person name="Beckman K.B."/>
            <person name="Gohl D.M."/>
        </authorList>
    </citation>
    <scope>NUCLEOTIDE SEQUENCE</scope>
    <source>
        <strain evidence="1">Duluth1</strain>
        <tissue evidence="1">Whole animal</tissue>
    </source>
</reference>
<accession>A0A9D4JFQ9</accession>
<name>A0A9D4JFQ9_DREPO</name>
<evidence type="ECO:0000313" key="2">
    <source>
        <dbReference type="Proteomes" id="UP000828390"/>
    </source>
</evidence>